<sequence length="63" mass="7242">MAVNIQEIPRIHCFEGPRVDLNDVCGKSDECKVTECLWHRKKEKISSMLGADNNRTEAMPKIR</sequence>
<proteinExistence type="predicted"/>
<accession>A0A0G0KNR9</accession>
<protein>
    <submittedName>
        <fullName evidence="1">Uncharacterized protein</fullName>
    </submittedName>
</protein>
<evidence type="ECO:0000313" key="2">
    <source>
        <dbReference type="Proteomes" id="UP000034231"/>
    </source>
</evidence>
<dbReference type="Proteomes" id="UP000034231">
    <property type="component" value="Unassembled WGS sequence"/>
</dbReference>
<dbReference type="EMBL" id="LBTX01000001">
    <property type="protein sequence ID" value="KKQ50829.1"/>
    <property type="molecule type" value="Genomic_DNA"/>
</dbReference>
<dbReference type="AlphaFoldDB" id="A0A0G0KNR9"/>
<name>A0A0G0KNR9_9BACT</name>
<organism evidence="1 2">
    <name type="scientific">Candidatus Shapirobacteria bacterium GW2011_GWE1_38_10</name>
    <dbReference type="NCBI Taxonomy" id="1618488"/>
    <lineage>
        <taxon>Bacteria</taxon>
        <taxon>Candidatus Shapironibacteriota</taxon>
    </lineage>
</organism>
<comment type="caution">
    <text evidence="1">The sequence shown here is derived from an EMBL/GenBank/DDBJ whole genome shotgun (WGS) entry which is preliminary data.</text>
</comment>
<reference evidence="1 2" key="1">
    <citation type="journal article" date="2015" name="Nature">
        <title>rRNA introns, odd ribosomes, and small enigmatic genomes across a large radiation of phyla.</title>
        <authorList>
            <person name="Brown C.T."/>
            <person name="Hug L.A."/>
            <person name="Thomas B.C."/>
            <person name="Sharon I."/>
            <person name="Castelle C.J."/>
            <person name="Singh A."/>
            <person name="Wilkins M.J."/>
            <person name="Williams K.H."/>
            <person name="Banfield J.F."/>
        </authorList>
    </citation>
    <scope>NUCLEOTIDE SEQUENCE [LARGE SCALE GENOMIC DNA]</scope>
</reference>
<evidence type="ECO:0000313" key="1">
    <source>
        <dbReference type="EMBL" id="KKQ50829.1"/>
    </source>
</evidence>
<gene>
    <name evidence="1" type="ORF">US68_C0001G0028</name>
</gene>